<dbReference type="PIRSF" id="PIRSF500134">
    <property type="entry name" value="UDPglc_DH_bac"/>
    <property type="match status" value="1"/>
</dbReference>
<dbReference type="InterPro" id="IPR014026">
    <property type="entry name" value="UDP-Glc/GDP-Man_DH_dimer"/>
</dbReference>
<dbReference type="Gene3D" id="3.40.50.720">
    <property type="entry name" value="NAD(P)-binding Rossmann-like Domain"/>
    <property type="match status" value="2"/>
</dbReference>
<feature type="domain" description="UDP-glucose/GDP-mannose dehydrogenase C-terminal" evidence="10">
    <location>
        <begin position="298"/>
        <end position="402"/>
    </location>
</feature>
<keyword evidence="6 8" id="KW-0520">NAD</keyword>
<dbReference type="SUPFAM" id="SSF52413">
    <property type="entry name" value="UDP-glucose/GDP-mannose dehydrogenase C-terminal domain"/>
    <property type="match status" value="1"/>
</dbReference>
<feature type="binding site" evidence="9">
    <location>
        <position position="189"/>
    </location>
    <ligand>
        <name>substrate</name>
    </ligand>
</feature>
<dbReference type="SUPFAM" id="SSF51735">
    <property type="entry name" value="NAD(P)-binding Rossmann-fold domains"/>
    <property type="match status" value="1"/>
</dbReference>
<comment type="pathway">
    <text evidence="1">Nucleotide-sugar biosynthesis; UDP-alpha-D-glucuronate biosynthesis; UDP-alpha-D-glucuronate from UDP-alpha-D-glucose: step 1/1.</text>
</comment>
<dbReference type="InterPro" id="IPR008927">
    <property type="entry name" value="6-PGluconate_DH-like_C_sf"/>
</dbReference>
<evidence type="ECO:0000313" key="11">
    <source>
        <dbReference type="EMBL" id="KEA64258.1"/>
    </source>
</evidence>
<accession>A0A081G0F3</accession>
<dbReference type="InterPro" id="IPR017476">
    <property type="entry name" value="UDP-Glc/GDP-Man"/>
</dbReference>
<dbReference type="GO" id="GO:0051287">
    <property type="term" value="F:NAD binding"/>
    <property type="evidence" value="ECO:0007669"/>
    <property type="project" value="InterPro"/>
</dbReference>
<dbReference type="STRING" id="1232683.ADIMK_1504"/>
<gene>
    <name evidence="11" type="ORF">ADIMK_1504</name>
</gene>
<dbReference type="EC" id="1.1.1.22" evidence="3 8"/>
<dbReference type="SMART" id="SM00984">
    <property type="entry name" value="UDPG_MGDP_dh_C"/>
    <property type="match status" value="1"/>
</dbReference>
<dbReference type="PANTHER" id="PTHR43750:SF3">
    <property type="entry name" value="UDP-GLUCOSE 6-DEHYDROGENASE TUAD"/>
    <property type="match status" value="1"/>
</dbReference>
<evidence type="ECO:0000256" key="4">
    <source>
        <dbReference type="ARBA" id="ARBA00015132"/>
    </source>
</evidence>
<evidence type="ECO:0000259" key="10">
    <source>
        <dbReference type="SMART" id="SM00984"/>
    </source>
</evidence>
<dbReference type="InterPro" id="IPR014027">
    <property type="entry name" value="UDP-Glc/GDP-Man_DH_C"/>
</dbReference>
<dbReference type="EMBL" id="JMQN01000018">
    <property type="protein sequence ID" value="KEA64258.1"/>
    <property type="molecule type" value="Genomic_DNA"/>
</dbReference>
<comment type="caution">
    <text evidence="11">The sequence shown here is derived from an EMBL/GenBank/DDBJ whole genome shotgun (WGS) entry which is preliminary data.</text>
</comment>
<dbReference type="PIRSF" id="PIRSF000124">
    <property type="entry name" value="UDPglc_GDPman_dh"/>
    <property type="match status" value="1"/>
</dbReference>
<dbReference type="RefSeq" id="WP_036185770.1">
    <property type="nucleotide sequence ID" value="NZ_JMQN01000018.1"/>
</dbReference>
<comment type="catalytic activity">
    <reaction evidence="7 8">
        <text>UDP-alpha-D-glucose + 2 NAD(+) + H2O = UDP-alpha-D-glucuronate + 2 NADH + 3 H(+)</text>
        <dbReference type="Rhea" id="RHEA:23596"/>
        <dbReference type="ChEBI" id="CHEBI:15377"/>
        <dbReference type="ChEBI" id="CHEBI:15378"/>
        <dbReference type="ChEBI" id="CHEBI:57540"/>
        <dbReference type="ChEBI" id="CHEBI:57945"/>
        <dbReference type="ChEBI" id="CHEBI:58052"/>
        <dbReference type="ChEBI" id="CHEBI:58885"/>
        <dbReference type="EC" id="1.1.1.22"/>
    </reaction>
</comment>
<dbReference type="NCBIfam" id="TIGR03026">
    <property type="entry name" value="NDP-sugDHase"/>
    <property type="match status" value="1"/>
</dbReference>
<evidence type="ECO:0000256" key="7">
    <source>
        <dbReference type="ARBA" id="ARBA00047473"/>
    </source>
</evidence>
<dbReference type="InterPro" id="IPR028357">
    <property type="entry name" value="UDPglc_DH_bac"/>
</dbReference>
<feature type="binding site" evidence="9">
    <location>
        <position position="242"/>
    </location>
    <ligand>
        <name>substrate</name>
    </ligand>
</feature>
<dbReference type="SUPFAM" id="SSF48179">
    <property type="entry name" value="6-phosphogluconate dehydrogenase C-terminal domain-like"/>
    <property type="match status" value="1"/>
</dbReference>
<sequence>MKICVWGDELAGWIAAAQLASYGNDIIKAGSALAPAESAIRIEPGLMAQIEHNVADGRIRSSEEADPFSAEVHWLAIGPGELDAASEIVTHLAAVHQGSLLVINQSNLGTGASDALQDRLDTEKNQHVVYLPDMLQGGQAMRQFAHPEVMLVGCESDSARTMFTALMRPFTREGTEVRLMSRREAEFTKFAITGMLALRLGYINELAMLADHVGVDIETVRDGMSTDQRVGPYYLSPGCGFGGQHFTQYIEGLAGLLSKTRGSTLLETVLKQNEQHKELPFRKLWQHYHCDLGGRRIAVWGLAFKPGVATVENAPSLRVVDALLAQGATVHLHDPEALEDFRFHYGDHEQLVYCDKPYEAVDNADALLLLTAWPEYWSPNYTELHRLMREPVIVDGRNVYDPQLLHDLGFTYYGVGRSSH</sequence>
<dbReference type="Pfam" id="PF03720">
    <property type="entry name" value="UDPG_MGDP_dh_C"/>
    <property type="match status" value="1"/>
</dbReference>
<evidence type="ECO:0000256" key="1">
    <source>
        <dbReference type="ARBA" id="ARBA00004701"/>
    </source>
</evidence>
<evidence type="ECO:0000256" key="6">
    <source>
        <dbReference type="ARBA" id="ARBA00023027"/>
    </source>
</evidence>
<dbReference type="GO" id="GO:0003979">
    <property type="term" value="F:UDP-glucose 6-dehydrogenase activity"/>
    <property type="evidence" value="ECO:0007669"/>
    <property type="project" value="UniProtKB-EC"/>
</dbReference>
<dbReference type="Proteomes" id="UP000028252">
    <property type="component" value="Unassembled WGS sequence"/>
</dbReference>
<organism evidence="11 12">
    <name type="scientific">Marinobacterium lacunae</name>
    <dbReference type="NCBI Taxonomy" id="1232683"/>
    <lineage>
        <taxon>Bacteria</taxon>
        <taxon>Pseudomonadati</taxon>
        <taxon>Pseudomonadota</taxon>
        <taxon>Gammaproteobacteria</taxon>
        <taxon>Oceanospirillales</taxon>
        <taxon>Oceanospirillaceae</taxon>
        <taxon>Marinobacterium</taxon>
    </lineage>
</organism>
<dbReference type="InterPro" id="IPR001732">
    <property type="entry name" value="UDP-Glc/GDP-Man_DH_N"/>
</dbReference>
<dbReference type="UniPathway" id="UPA00038">
    <property type="reaction ID" value="UER00491"/>
</dbReference>
<comment type="similarity">
    <text evidence="2 8">Belongs to the UDP-glucose/GDP-mannose dehydrogenase family.</text>
</comment>
<dbReference type="PATRIC" id="fig|1232683.4.peg.1483"/>
<evidence type="ECO:0000256" key="8">
    <source>
        <dbReference type="PIRNR" id="PIRNR000124"/>
    </source>
</evidence>
<dbReference type="Pfam" id="PF03721">
    <property type="entry name" value="UDPG_MGDP_dh_N"/>
    <property type="match status" value="1"/>
</dbReference>
<proteinExistence type="inferred from homology"/>
<dbReference type="eggNOG" id="COG1004">
    <property type="taxonomic scope" value="Bacteria"/>
</dbReference>
<dbReference type="PANTHER" id="PTHR43750">
    <property type="entry name" value="UDP-GLUCOSE 6-DEHYDROGENASE TUAD"/>
    <property type="match status" value="1"/>
</dbReference>
<keyword evidence="12" id="KW-1185">Reference proteome</keyword>
<dbReference type="InterPro" id="IPR036291">
    <property type="entry name" value="NAD(P)-bd_dom_sf"/>
</dbReference>
<feature type="binding site" evidence="9">
    <location>
        <begin position="234"/>
        <end position="238"/>
    </location>
    <ligand>
        <name>substrate</name>
    </ligand>
</feature>
<dbReference type="GO" id="GO:0000271">
    <property type="term" value="P:polysaccharide biosynthetic process"/>
    <property type="evidence" value="ECO:0007669"/>
    <property type="project" value="InterPro"/>
</dbReference>
<dbReference type="Pfam" id="PF00984">
    <property type="entry name" value="UDPG_MGDP_dh"/>
    <property type="match status" value="1"/>
</dbReference>
<evidence type="ECO:0000256" key="9">
    <source>
        <dbReference type="PIRSR" id="PIRSR500134-2"/>
    </source>
</evidence>
<name>A0A081G0F3_9GAMM</name>
<evidence type="ECO:0000256" key="5">
    <source>
        <dbReference type="ARBA" id="ARBA00023002"/>
    </source>
</evidence>
<dbReference type="Gene3D" id="1.20.5.100">
    <property type="entry name" value="Cytochrome c1, transmembrane anchor, C-terminal"/>
    <property type="match status" value="1"/>
</dbReference>
<feature type="binding site" evidence="9">
    <location>
        <position position="305"/>
    </location>
    <ligand>
        <name>substrate</name>
    </ligand>
</feature>
<evidence type="ECO:0000256" key="2">
    <source>
        <dbReference type="ARBA" id="ARBA00006601"/>
    </source>
</evidence>
<protein>
    <recommendedName>
        <fullName evidence="4 8">UDP-glucose 6-dehydrogenase</fullName>
        <ecNumber evidence="3 8">1.1.1.22</ecNumber>
    </recommendedName>
</protein>
<evidence type="ECO:0000313" key="12">
    <source>
        <dbReference type="Proteomes" id="UP000028252"/>
    </source>
</evidence>
<dbReference type="AlphaFoldDB" id="A0A081G0F3"/>
<evidence type="ECO:0000256" key="3">
    <source>
        <dbReference type="ARBA" id="ARBA00012954"/>
    </source>
</evidence>
<reference evidence="11 12" key="1">
    <citation type="submission" date="2014-04" db="EMBL/GenBank/DDBJ databases">
        <title>Marinobacterium kochiensis sp. nov., isolated from sediment sample collected from Kochi backwaters in Kerala, India.</title>
        <authorList>
            <person name="Singh A."/>
            <person name="Pinnaka A.K."/>
        </authorList>
    </citation>
    <scope>NUCLEOTIDE SEQUENCE [LARGE SCALE GENOMIC DNA]</scope>
    <source>
        <strain evidence="11 12">AK27</strain>
    </source>
</reference>
<dbReference type="OrthoDB" id="9803238at2"/>
<dbReference type="GO" id="GO:0006065">
    <property type="term" value="P:UDP-glucuronate biosynthetic process"/>
    <property type="evidence" value="ECO:0007669"/>
    <property type="project" value="UniProtKB-UniPathway"/>
</dbReference>
<keyword evidence="5 8" id="KW-0560">Oxidoreductase</keyword>
<dbReference type="InterPro" id="IPR036220">
    <property type="entry name" value="UDP-Glc/GDP-Man_DH_C_sf"/>
</dbReference>